<dbReference type="Gene3D" id="3.40.390.10">
    <property type="entry name" value="Collagenase (Catalytic Domain)"/>
    <property type="match status" value="2"/>
</dbReference>
<comment type="caution">
    <text evidence="7">Lacks conserved residue(s) required for the propagation of feature annotation.</text>
</comment>
<dbReference type="PANTHER" id="PTHR10127:SF780">
    <property type="entry name" value="METALLOENDOPEPTIDASE"/>
    <property type="match status" value="1"/>
</dbReference>
<dbReference type="InterPro" id="IPR006026">
    <property type="entry name" value="Peptidase_Metallo"/>
</dbReference>
<keyword evidence="5" id="KW-0482">Metalloprotease</keyword>
<dbReference type="GO" id="GO:0006508">
    <property type="term" value="P:proteolysis"/>
    <property type="evidence" value="ECO:0007669"/>
    <property type="project" value="UniProtKB-KW"/>
</dbReference>
<feature type="domain" description="Peptidase M12A" evidence="8">
    <location>
        <begin position="37"/>
        <end position="107"/>
    </location>
</feature>
<keyword evidence="3" id="KW-0378">Hydrolase</keyword>
<dbReference type="InterPro" id="IPR001506">
    <property type="entry name" value="Peptidase_M12A"/>
</dbReference>
<evidence type="ECO:0000256" key="3">
    <source>
        <dbReference type="ARBA" id="ARBA00022801"/>
    </source>
</evidence>
<dbReference type="GO" id="GO:0008270">
    <property type="term" value="F:zinc ion binding"/>
    <property type="evidence" value="ECO:0007669"/>
    <property type="project" value="InterPro"/>
</dbReference>
<protein>
    <submittedName>
        <fullName evidence="9">Astacin</fullName>
    </submittedName>
</protein>
<evidence type="ECO:0000256" key="2">
    <source>
        <dbReference type="ARBA" id="ARBA00022723"/>
    </source>
</evidence>
<dbReference type="Pfam" id="PF01400">
    <property type="entry name" value="Astacin"/>
    <property type="match status" value="2"/>
</dbReference>
<evidence type="ECO:0000256" key="7">
    <source>
        <dbReference type="PROSITE-ProRule" id="PRU01211"/>
    </source>
</evidence>
<dbReference type="SMART" id="SM00235">
    <property type="entry name" value="ZnMc"/>
    <property type="match status" value="1"/>
</dbReference>
<evidence type="ECO:0000313" key="10">
    <source>
        <dbReference type="Proteomes" id="UP000230423"/>
    </source>
</evidence>
<accession>A0A2G9UTZ5</accession>
<dbReference type="AlphaFoldDB" id="A0A2G9UTZ5"/>
<keyword evidence="4" id="KW-0862">Zinc</keyword>
<dbReference type="EMBL" id="KZ345396">
    <property type="protein sequence ID" value="PIO73728.1"/>
    <property type="molecule type" value="Genomic_DNA"/>
</dbReference>
<evidence type="ECO:0000256" key="1">
    <source>
        <dbReference type="ARBA" id="ARBA00022670"/>
    </source>
</evidence>
<proteinExistence type="predicted"/>
<dbReference type="SUPFAM" id="SSF55486">
    <property type="entry name" value="Metalloproteases ('zincins'), catalytic domain"/>
    <property type="match status" value="1"/>
</dbReference>
<dbReference type="PANTHER" id="PTHR10127">
    <property type="entry name" value="DISCOIDIN, CUB, EGF, LAMININ , AND ZINC METALLOPROTEASE DOMAIN CONTAINING"/>
    <property type="match status" value="1"/>
</dbReference>
<organism evidence="9 10">
    <name type="scientific">Teladorsagia circumcincta</name>
    <name type="common">Brown stomach worm</name>
    <name type="synonym">Ostertagia circumcincta</name>
    <dbReference type="NCBI Taxonomy" id="45464"/>
    <lineage>
        <taxon>Eukaryota</taxon>
        <taxon>Metazoa</taxon>
        <taxon>Ecdysozoa</taxon>
        <taxon>Nematoda</taxon>
        <taxon>Chromadorea</taxon>
        <taxon>Rhabditida</taxon>
        <taxon>Rhabditina</taxon>
        <taxon>Rhabditomorpha</taxon>
        <taxon>Strongyloidea</taxon>
        <taxon>Trichostrongylidae</taxon>
        <taxon>Teladorsagia</taxon>
    </lineage>
</organism>
<dbReference type="Proteomes" id="UP000230423">
    <property type="component" value="Unassembled WGS sequence"/>
</dbReference>
<keyword evidence="2" id="KW-0479">Metal-binding</keyword>
<name>A0A2G9UTZ5_TELCI</name>
<evidence type="ECO:0000256" key="6">
    <source>
        <dbReference type="ARBA" id="ARBA00023157"/>
    </source>
</evidence>
<dbReference type="GO" id="GO:0004222">
    <property type="term" value="F:metalloendopeptidase activity"/>
    <property type="evidence" value="ECO:0007669"/>
    <property type="project" value="InterPro"/>
</dbReference>
<keyword evidence="10" id="KW-1185">Reference proteome</keyword>
<dbReference type="OrthoDB" id="291007at2759"/>
<keyword evidence="1" id="KW-0645">Protease</keyword>
<sequence>MTGGNQKPVPKVGDGVIRALGELEGVSTFQSDGDANRAKAKEEEECCYYWKKFRWPNAVIPYEFKDNNTEWKKLIWRGMKQWQKETCIRFVERTNETDYAVFFKGGGYGNFEKRSDIMNSEIPYDFGSVMHYAPQAFTKDWKLVTVETKISAQRSYGVKMEAMKILETATDANAHPGLVDLVVNE</sequence>
<dbReference type="PROSITE" id="PS51864">
    <property type="entry name" value="ASTACIN"/>
    <property type="match status" value="1"/>
</dbReference>
<keyword evidence="6" id="KW-1015">Disulfide bond</keyword>
<gene>
    <name evidence="9" type="ORF">TELCIR_04287</name>
</gene>
<evidence type="ECO:0000313" key="9">
    <source>
        <dbReference type="EMBL" id="PIO73728.1"/>
    </source>
</evidence>
<dbReference type="InterPro" id="IPR024079">
    <property type="entry name" value="MetalloPept_cat_dom_sf"/>
</dbReference>
<evidence type="ECO:0000256" key="4">
    <source>
        <dbReference type="ARBA" id="ARBA00022833"/>
    </source>
</evidence>
<evidence type="ECO:0000256" key="5">
    <source>
        <dbReference type="ARBA" id="ARBA00023049"/>
    </source>
</evidence>
<reference evidence="9 10" key="1">
    <citation type="submission" date="2015-09" db="EMBL/GenBank/DDBJ databases">
        <title>Draft genome of the parasitic nematode Teladorsagia circumcincta isolate WARC Sus (inbred).</title>
        <authorList>
            <person name="Mitreva M."/>
        </authorList>
    </citation>
    <scope>NUCLEOTIDE SEQUENCE [LARGE SCALE GENOMIC DNA]</scope>
    <source>
        <strain evidence="9 10">S</strain>
    </source>
</reference>
<evidence type="ECO:0000259" key="8">
    <source>
        <dbReference type="PROSITE" id="PS51864"/>
    </source>
</evidence>